<dbReference type="OrthoDB" id="48047at2"/>
<name>A0A2T0VXE4_9LACT</name>
<gene>
    <name evidence="2" type="ORF">CLV38_13029</name>
</gene>
<organism evidence="2 3">
    <name type="scientific">Alkalibacterium olivapovliticus</name>
    <dbReference type="NCBI Taxonomy" id="99907"/>
    <lineage>
        <taxon>Bacteria</taxon>
        <taxon>Bacillati</taxon>
        <taxon>Bacillota</taxon>
        <taxon>Bacilli</taxon>
        <taxon>Lactobacillales</taxon>
        <taxon>Carnobacteriaceae</taxon>
        <taxon>Alkalibacterium</taxon>
    </lineage>
</organism>
<feature type="transmembrane region" description="Helical" evidence="1">
    <location>
        <begin position="12"/>
        <end position="34"/>
    </location>
</feature>
<evidence type="ECO:0000313" key="2">
    <source>
        <dbReference type="EMBL" id="PRY76824.1"/>
    </source>
</evidence>
<keyword evidence="1" id="KW-0472">Membrane</keyword>
<dbReference type="AlphaFoldDB" id="A0A2T0VXE4"/>
<reference evidence="2 3" key="1">
    <citation type="submission" date="2018-03" db="EMBL/GenBank/DDBJ databases">
        <title>Genomic Encyclopedia of Archaeal and Bacterial Type Strains, Phase II (KMG-II): from individual species to whole genera.</title>
        <authorList>
            <person name="Goeker M."/>
        </authorList>
    </citation>
    <scope>NUCLEOTIDE SEQUENCE [LARGE SCALE GENOMIC DNA]</scope>
    <source>
        <strain evidence="2 3">DSM 13175</strain>
    </source>
</reference>
<protein>
    <submittedName>
        <fullName evidence="2">Putative membrane protein</fullName>
    </submittedName>
</protein>
<keyword evidence="1" id="KW-0812">Transmembrane</keyword>
<accession>A0A2T0VXE4</accession>
<evidence type="ECO:0000313" key="3">
    <source>
        <dbReference type="Proteomes" id="UP000238205"/>
    </source>
</evidence>
<keyword evidence="1" id="KW-1133">Transmembrane helix</keyword>
<evidence type="ECO:0000256" key="1">
    <source>
        <dbReference type="SAM" id="Phobius"/>
    </source>
</evidence>
<keyword evidence="3" id="KW-1185">Reference proteome</keyword>
<dbReference type="Proteomes" id="UP000238205">
    <property type="component" value="Unassembled WGS sequence"/>
</dbReference>
<comment type="caution">
    <text evidence="2">The sequence shown here is derived from an EMBL/GenBank/DDBJ whole genome shotgun (WGS) entry which is preliminary data.</text>
</comment>
<proteinExistence type="predicted"/>
<dbReference type="EMBL" id="PVTO01000030">
    <property type="protein sequence ID" value="PRY76824.1"/>
    <property type="molecule type" value="Genomic_DNA"/>
</dbReference>
<dbReference type="RefSeq" id="WP_106195786.1">
    <property type="nucleotide sequence ID" value="NZ_PVTO01000030.1"/>
</dbReference>
<sequence>MGDLFNSLNQLGISSFLLEGLFWIGLVVLAVYLIGQWLSSFAYSDYHETPLEILQKEFARGNITEAEYLITQVSHPNQTLESLSA</sequence>